<proteinExistence type="predicted"/>
<reference evidence="2 3" key="1">
    <citation type="submission" date="2016-09" db="EMBL/GenBank/DDBJ databases">
        <authorList>
            <person name="Capua I."/>
            <person name="De Benedictis P."/>
            <person name="Joannis T."/>
            <person name="Lombin L.H."/>
            <person name="Cattoli G."/>
        </authorList>
    </citation>
    <scope>NUCLEOTIDE SEQUENCE [LARGE SCALE GENOMIC DNA]</scope>
    <source>
        <strain evidence="2 3">A7P-90m</strain>
    </source>
</reference>
<sequence>MKNLLLTTALFLGLGLTVNAQNERFAKGMEASLTKLDSVKNQQDYLNTAASFQRIALAEKTRWEPYYYSAYCRIIAAFMEQDKDKVDGILDAAEEDLNAALAINSKNSEVYTIQAMLYQARISVSFTRGMKYSGMANESIEKAIVMNPSNPRAYYIKGQNIFYTPAMFGGGADKAKPNFEKALALFNAQGTATNSFAPAWGKNKTIGMLKACEEKQ</sequence>
<organism evidence="2 3">
    <name type="scientific">Williamwhitmania taraxaci</name>
    <dbReference type="NCBI Taxonomy" id="1640674"/>
    <lineage>
        <taxon>Bacteria</taxon>
        <taxon>Pseudomonadati</taxon>
        <taxon>Bacteroidota</taxon>
        <taxon>Bacteroidia</taxon>
        <taxon>Bacteroidales</taxon>
        <taxon>Williamwhitmaniaceae</taxon>
        <taxon>Williamwhitmania</taxon>
    </lineage>
</organism>
<keyword evidence="1" id="KW-0732">Signal</keyword>
<dbReference type="SUPFAM" id="SSF48452">
    <property type="entry name" value="TPR-like"/>
    <property type="match status" value="1"/>
</dbReference>
<evidence type="ECO:0000313" key="3">
    <source>
        <dbReference type="Proteomes" id="UP000199452"/>
    </source>
</evidence>
<dbReference type="EMBL" id="FMYP01000022">
    <property type="protein sequence ID" value="SDC23700.1"/>
    <property type="molecule type" value="Genomic_DNA"/>
</dbReference>
<dbReference type="STRING" id="1640674.SAMN05216323_102221"/>
<dbReference type="OrthoDB" id="1150971at2"/>
<accession>A0A1G6JY88</accession>
<dbReference type="AlphaFoldDB" id="A0A1G6JY88"/>
<dbReference type="Proteomes" id="UP000199452">
    <property type="component" value="Unassembled WGS sequence"/>
</dbReference>
<dbReference type="RefSeq" id="WP_092437532.1">
    <property type="nucleotide sequence ID" value="NZ_FMYP01000022.1"/>
</dbReference>
<gene>
    <name evidence="2" type="ORF">SAMN05216323_102221</name>
</gene>
<protein>
    <recommendedName>
        <fullName evidence="4">Tetratricopeptide repeat-containing protein</fullName>
    </recommendedName>
</protein>
<keyword evidence="3" id="KW-1185">Reference proteome</keyword>
<evidence type="ECO:0000313" key="2">
    <source>
        <dbReference type="EMBL" id="SDC23700.1"/>
    </source>
</evidence>
<evidence type="ECO:0008006" key="4">
    <source>
        <dbReference type="Google" id="ProtNLM"/>
    </source>
</evidence>
<evidence type="ECO:0000256" key="1">
    <source>
        <dbReference type="SAM" id="SignalP"/>
    </source>
</evidence>
<dbReference type="Gene3D" id="1.25.40.10">
    <property type="entry name" value="Tetratricopeptide repeat domain"/>
    <property type="match status" value="1"/>
</dbReference>
<dbReference type="InterPro" id="IPR011990">
    <property type="entry name" value="TPR-like_helical_dom_sf"/>
</dbReference>
<feature type="chain" id="PRO_5011574184" description="Tetratricopeptide repeat-containing protein" evidence="1">
    <location>
        <begin position="21"/>
        <end position="216"/>
    </location>
</feature>
<feature type="signal peptide" evidence="1">
    <location>
        <begin position="1"/>
        <end position="20"/>
    </location>
</feature>
<name>A0A1G6JY88_9BACT</name>